<organism evidence="2 3">
    <name type="scientific">Sphingomonas floccifaciens</name>
    <dbReference type="NCBI Taxonomy" id="1844115"/>
    <lineage>
        <taxon>Bacteria</taxon>
        <taxon>Pseudomonadati</taxon>
        <taxon>Pseudomonadota</taxon>
        <taxon>Alphaproteobacteria</taxon>
        <taxon>Sphingomonadales</taxon>
        <taxon>Sphingomonadaceae</taxon>
        <taxon>Sphingomonas</taxon>
    </lineage>
</organism>
<evidence type="ECO:0000256" key="1">
    <source>
        <dbReference type="SAM" id="Phobius"/>
    </source>
</evidence>
<comment type="caution">
    <text evidence="2">The sequence shown here is derived from an EMBL/GenBank/DDBJ whole genome shotgun (WGS) entry which is preliminary data.</text>
</comment>
<keyword evidence="1" id="KW-0472">Membrane</keyword>
<evidence type="ECO:0000313" key="2">
    <source>
        <dbReference type="EMBL" id="MFD1788519.1"/>
    </source>
</evidence>
<feature type="transmembrane region" description="Helical" evidence="1">
    <location>
        <begin position="24"/>
        <end position="44"/>
    </location>
</feature>
<keyword evidence="3" id="KW-1185">Reference proteome</keyword>
<reference evidence="3" key="1">
    <citation type="journal article" date="2019" name="Int. J. Syst. Evol. Microbiol.">
        <title>The Global Catalogue of Microorganisms (GCM) 10K type strain sequencing project: providing services to taxonomists for standard genome sequencing and annotation.</title>
        <authorList>
            <consortium name="The Broad Institute Genomics Platform"/>
            <consortium name="The Broad Institute Genome Sequencing Center for Infectious Disease"/>
            <person name="Wu L."/>
            <person name="Ma J."/>
        </authorList>
    </citation>
    <scope>NUCLEOTIDE SEQUENCE [LARGE SCALE GENOMIC DNA]</scope>
    <source>
        <strain evidence="3">Q85</strain>
    </source>
</reference>
<protein>
    <submittedName>
        <fullName evidence="2">Uncharacterized protein</fullName>
    </submittedName>
</protein>
<gene>
    <name evidence="2" type="ORF">ACFSC3_13155</name>
</gene>
<sequence length="87" mass="8966">MSASTALLNRLRDLTVARPRPRTVCYGLTVITVAVIAFAQAAMFGSSAPWFFYTPAVVLLALFLGRGPGNVATILSAIGAGAVVTPG</sequence>
<dbReference type="Proteomes" id="UP001597283">
    <property type="component" value="Unassembled WGS sequence"/>
</dbReference>
<keyword evidence="1" id="KW-0812">Transmembrane</keyword>
<feature type="transmembrane region" description="Helical" evidence="1">
    <location>
        <begin position="50"/>
        <end position="67"/>
    </location>
</feature>
<accession>A0ABW4NG63</accession>
<dbReference type="RefSeq" id="WP_205498079.1">
    <property type="nucleotide sequence ID" value="NZ_JBHUFC010000003.1"/>
</dbReference>
<dbReference type="EMBL" id="JBHUFC010000003">
    <property type="protein sequence ID" value="MFD1788519.1"/>
    <property type="molecule type" value="Genomic_DNA"/>
</dbReference>
<proteinExistence type="predicted"/>
<keyword evidence="1" id="KW-1133">Transmembrane helix</keyword>
<evidence type="ECO:0000313" key="3">
    <source>
        <dbReference type="Proteomes" id="UP001597283"/>
    </source>
</evidence>
<name>A0ABW4NG63_9SPHN</name>